<dbReference type="Pfam" id="PF01535">
    <property type="entry name" value="PPR"/>
    <property type="match status" value="4"/>
</dbReference>
<feature type="repeat" description="PPR" evidence="3">
    <location>
        <begin position="629"/>
        <end position="663"/>
    </location>
</feature>
<dbReference type="InterPro" id="IPR002885">
    <property type="entry name" value="PPR_rpt"/>
</dbReference>
<feature type="repeat" description="PPR" evidence="3">
    <location>
        <begin position="747"/>
        <end position="781"/>
    </location>
</feature>
<accession>A0A6D2HQJ2</accession>
<evidence type="ECO:0000256" key="2">
    <source>
        <dbReference type="ARBA" id="ARBA00022737"/>
    </source>
</evidence>
<dbReference type="NCBIfam" id="TIGR00756">
    <property type="entry name" value="PPR"/>
    <property type="match status" value="8"/>
</dbReference>
<feature type="repeat" description="PPR" evidence="3">
    <location>
        <begin position="216"/>
        <end position="246"/>
    </location>
</feature>
<dbReference type="SUPFAM" id="SSF81901">
    <property type="entry name" value="HCP-like"/>
    <property type="match status" value="1"/>
</dbReference>
<comment type="similarity">
    <text evidence="1">Belongs to the PPR family. P subfamily.</text>
</comment>
<feature type="repeat" description="PPR" evidence="3">
    <location>
        <begin position="389"/>
        <end position="423"/>
    </location>
</feature>
<protein>
    <recommendedName>
        <fullName evidence="6">Pentacotripeptide-repeat region of PRORP domain-containing protein</fullName>
    </recommendedName>
</protein>
<keyword evidence="2" id="KW-0677">Repeat</keyword>
<dbReference type="InterPro" id="IPR011990">
    <property type="entry name" value="TPR-like_helical_dom_sf"/>
</dbReference>
<sequence>MRFSPTQLLSQLRFTRRAAASSRFYTVSALNPNLSDSEQQQVNYPLKVGNFNSNLNEFGVLRVLNSTGNDPNLALSFLGELKQDGVSLNVDAYASVVKILSSWGLDRKLDSVLVELIKNEERGFCVMDLIAAIGEEAEEEKRSFLLIRVSGALVKAYVSLGMFDEAIDVMFQSNRMGCVSCIKACNFLMNRLIEFRKNDMVVALFKQLKQLGLSANEYTYTIVIKALCRKGDLEGASKLLGETSSVFALTTFIEGLCGNQRTEEAVALIEELVKVKALAGDGLGTAYSMGVRGFCDEMNVEAAEEVICKMEETGIGPEVYACSLVVDRYCKNKDLVKALGVLDKMLEKGLKINCVVVSSILQCYCEMEMYLEALEKFEEYRDGKKIFLDRVCYNVAFDALSKLGRVEEGIELLQEMMDKGVVPDLINYTTLIDGYLIRGEFVDALDLVDEMRRNGVSPDVITYNVLAGGFARNGHVKEAFDIYGIMKKEGLEPNALTHSVIIEGLCSALKIEEAENFFKSLESKCPENYASLVKGYCDSGLSKKGFRLLIELNFPLRKSVYFKLFTSLCSEGCLDKALVVLKRMLAYGVEPGGSMYGKMIGKLCALDEPRLREAQLVFDTMVRRGLVPDLFTYTIMIHTYCRGNELQKADDLFEDMKKRGIKPDVVTYTVLLDSHLKSDPEHRETGSVIGEVQKRKASEVFRELQAADIELDVVCYTVLIDRQCKIPNLEIATKLLDRMIDSGLKPDMVTYSALISGYCRKGYVNKAETLAKELSREDISLGEHLYATVRRAVLKTKRFQLRK</sequence>
<evidence type="ECO:0000256" key="1">
    <source>
        <dbReference type="ARBA" id="ARBA00007626"/>
    </source>
</evidence>
<organism evidence="4 5">
    <name type="scientific">Microthlaspi erraticum</name>
    <dbReference type="NCBI Taxonomy" id="1685480"/>
    <lineage>
        <taxon>Eukaryota</taxon>
        <taxon>Viridiplantae</taxon>
        <taxon>Streptophyta</taxon>
        <taxon>Embryophyta</taxon>
        <taxon>Tracheophyta</taxon>
        <taxon>Spermatophyta</taxon>
        <taxon>Magnoliopsida</taxon>
        <taxon>eudicotyledons</taxon>
        <taxon>Gunneridae</taxon>
        <taxon>Pentapetalae</taxon>
        <taxon>rosids</taxon>
        <taxon>malvids</taxon>
        <taxon>Brassicales</taxon>
        <taxon>Brassicaceae</taxon>
        <taxon>Coluteocarpeae</taxon>
        <taxon>Microthlaspi</taxon>
    </lineage>
</organism>
<reference evidence="4" key="1">
    <citation type="submission" date="2020-01" db="EMBL/GenBank/DDBJ databases">
        <authorList>
            <person name="Mishra B."/>
        </authorList>
    </citation>
    <scope>NUCLEOTIDE SEQUENCE [LARGE SCALE GENOMIC DNA]</scope>
</reference>
<dbReference type="Pfam" id="PF12854">
    <property type="entry name" value="PPR_1"/>
    <property type="match status" value="1"/>
</dbReference>
<feature type="repeat" description="PPR" evidence="3">
    <location>
        <begin position="424"/>
        <end position="458"/>
    </location>
</feature>
<dbReference type="PANTHER" id="PTHR47932:SF62">
    <property type="entry name" value="EXPRESSED PROTEIN"/>
    <property type="match status" value="1"/>
</dbReference>
<dbReference type="OrthoDB" id="185373at2759"/>
<evidence type="ECO:0000313" key="4">
    <source>
        <dbReference type="EMBL" id="CAA7018375.1"/>
    </source>
</evidence>
<dbReference type="PANTHER" id="PTHR47932">
    <property type="entry name" value="ATPASE EXPRESSION PROTEIN 3"/>
    <property type="match status" value="1"/>
</dbReference>
<evidence type="ECO:0000313" key="5">
    <source>
        <dbReference type="Proteomes" id="UP000467841"/>
    </source>
</evidence>
<feature type="repeat" description="PPR" evidence="3">
    <location>
        <begin position="712"/>
        <end position="746"/>
    </location>
</feature>
<feature type="repeat" description="PPR" evidence="3">
    <location>
        <begin position="459"/>
        <end position="493"/>
    </location>
</feature>
<gene>
    <name evidence="4" type="ORF">MERR_LOCUS5610</name>
</gene>
<comment type="caution">
    <text evidence="4">The sequence shown here is derived from an EMBL/GenBank/DDBJ whole genome shotgun (WGS) entry which is preliminary data.</text>
</comment>
<dbReference type="EMBL" id="CACVBM020000377">
    <property type="protein sequence ID" value="CAA7018375.1"/>
    <property type="molecule type" value="Genomic_DNA"/>
</dbReference>
<dbReference type="Proteomes" id="UP000467841">
    <property type="component" value="Unassembled WGS sequence"/>
</dbReference>
<proteinExistence type="inferred from homology"/>
<name>A0A6D2HQJ2_9BRAS</name>
<dbReference type="PROSITE" id="PS51375">
    <property type="entry name" value="PPR"/>
    <property type="match status" value="9"/>
</dbReference>
<keyword evidence="5" id="KW-1185">Reference proteome</keyword>
<dbReference type="Gene3D" id="1.25.40.10">
    <property type="entry name" value="Tetratricopeptide repeat domain"/>
    <property type="match status" value="5"/>
</dbReference>
<dbReference type="Pfam" id="PF13041">
    <property type="entry name" value="PPR_2"/>
    <property type="match status" value="4"/>
</dbReference>
<feature type="repeat" description="PPR" evidence="3">
    <location>
        <begin position="557"/>
        <end position="591"/>
    </location>
</feature>
<dbReference type="GO" id="GO:0003729">
    <property type="term" value="F:mRNA binding"/>
    <property type="evidence" value="ECO:0007669"/>
    <property type="project" value="TreeGrafter"/>
</dbReference>
<dbReference type="AlphaFoldDB" id="A0A6D2HQJ2"/>
<evidence type="ECO:0000256" key="3">
    <source>
        <dbReference type="PROSITE-ProRule" id="PRU00708"/>
    </source>
</evidence>
<evidence type="ECO:0008006" key="6">
    <source>
        <dbReference type="Google" id="ProtNLM"/>
    </source>
</evidence>
<feature type="repeat" description="PPR" evidence="3">
    <location>
        <begin position="318"/>
        <end position="352"/>
    </location>
</feature>